<dbReference type="InterPro" id="IPR015424">
    <property type="entry name" value="PyrdxlP-dep_Trfase"/>
</dbReference>
<dbReference type="Proteomes" id="UP000540909">
    <property type="component" value="Unassembled WGS sequence"/>
</dbReference>
<protein>
    <submittedName>
        <fullName evidence="6">Selenocysteine lyase/cysteine desulfurase</fullName>
    </submittedName>
</protein>
<gene>
    <name evidence="6" type="ORF">GGD57_002817</name>
</gene>
<dbReference type="Pfam" id="PF00266">
    <property type="entry name" value="Aminotran_5"/>
    <property type="match status" value="1"/>
</dbReference>
<dbReference type="InterPro" id="IPR015421">
    <property type="entry name" value="PyrdxlP-dep_Trfase_major"/>
</dbReference>
<dbReference type="AlphaFoldDB" id="A0A7W6R3N8"/>
<evidence type="ECO:0000256" key="1">
    <source>
        <dbReference type="ARBA" id="ARBA00001933"/>
    </source>
</evidence>
<dbReference type="PANTHER" id="PTHR43586:SF15">
    <property type="entry name" value="BLR3095 PROTEIN"/>
    <property type="match status" value="1"/>
</dbReference>
<evidence type="ECO:0000256" key="4">
    <source>
        <dbReference type="RuleBase" id="RU004504"/>
    </source>
</evidence>
<keyword evidence="6" id="KW-0456">Lyase</keyword>
<evidence type="ECO:0000313" key="6">
    <source>
        <dbReference type="EMBL" id="MBB4236239.1"/>
    </source>
</evidence>
<keyword evidence="2" id="KW-0663">Pyridoxal phosphate</keyword>
<proteinExistence type="inferred from homology"/>
<evidence type="ECO:0000256" key="3">
    <source>
        <dbReference type="RuleBase" id="RU004075"/>
    </source>
</evidence>
<name>A0A7W6R3N8_9HYPH</name>
<comment type="cofactor">
    <cofactor evidence="1 4">
        <name>pyridoxal 5'-phosphate</name>
        <dbReference type="ChEBI" id="CHEBI:597326"/>
    </cofactor>
</comment>
<comment type="caution">
    <text evidence="6">The sequence shown here is derived from an EMBL/GenBank/DDBJ whole genome shotgun (WGS) entry which is preliminary data.</text>
</comment>
<accession>A0A7W6R3N8</accession>
<dbReference type="InterPro" id="IPR020578">
    <property type="entry name" value="Aminotrans_V_PyrdxlP_BS"/>
</dbReference>
<dbReference type="SUPFAM" id="SSF53383">
    <property type="entry name" value="PLP-dependent transferases"/>
    <property type="match status" value="1"/>
</dbReference>
<dbReference type="RefSeq" id="WP_184470560.1">
    <property type="nucleotide sequence ID" value="NZ_JACIFY010000009.1"/>
</dbReference>
<comment type="similarity">
    <text evidence="3">Belongs to the class-V pyridoxal-phosphate-dependent aminotransferase family.</text>
</comment>
<evidence type="ECO:0000259" key="5">
    <source>
        <dbReference type="Pfam" id="PF00266"/>
    </source>
</evidence>
<evidence type="ECO:0000313" key="7">
    <source>
        <dbReference type="Proteomes" id="UP000540909"/>
    </source>
</evidence>
<dbReference type="EMBL" id="JACIFY010000009">
    <property type="protein sequence ID" value="MBB4236239.1"/>
    <property type="molecule type" value="Genomic_DNA"/>
</dbReference>
<reference evidence="6 7" key="1">
    <citation type="submission" date="2020-08" db="EMBL/GenBank/DDBJ databases">
        <title>Genomic Encyclopedia of Type Strains, Phase IV (KMG-V): Genome sequencing to study the core and pangenomes of soil and plant-associated prokaryotes.</title>
        <authorList>
            <person name="Whitman W."/>
        </authorList>
    </citation>
    <scope>NUCLEOTIDE SEQUENCE [LARGE SCALE GENOMIC DNA]</scope>
    <source>
        <strain evidence="6 7">SEMIA 4089</strain>
    </source>
</reference>
<sequence>MDDEKLNEVRSDIAYLENKIYVDNAAVTPVPTRVRIAAQHYDTIIAEQLRDAKQVSKPYFDKGRELAAKLVGSASKNVAYVQNTSHGLSLVALGIDWRPGDNLVVCAQEFPSNYLCWIQLAAKGVDVRLISSHDGRLDPDQIRPAIDSRTRVVALSHVQFFSGFRADVAALAELCSDAGALLVVDGTQSIGAISLDVGAAGVDVLVVSAHKWLMGPRGIGFATFSERALGEITPAVVGWLSVNDPFAFHRELDFLPDARRFEPGTPNGSGILGLAERLAQIDELGIDWIENRVLSLNELLCETALRHGIEPVHRFEQRSRSGITLLRKPGIGAVDMHSALTAQRVYASVRSEAIRISPHYYNTAAEMEEIISVMAATESQTTRHQAASL</sequence>
<dbReference type="GO" id="GO:0016829">
    <property type="term" value="F:lyase activity"/>
    <property type="evidence" value="ECO:0007669"/>
    <property type="project" value="UniProtKB-KW"/>
</dbReference>
<dbReference type="Gene3D" id="3.90.1150.10">
    <property type="entry name" value="Aspartate Aminotransferase, domain 1"/>
    <property type="match status" value="1"/>
</dbReference>
<dbReference type="PROSITE" id="PS00595">
    <property type="entry name" value="AA_TRANSFER_CLASS_5"/>
    <property type="match status" value="1"/>
</dbReference>
<evidence type="ECO:0000256" key="2">
    <source>
        <dbReference type="ARBA" id="ARBA00022898"/>
    </source>
</evidence>
<dbReference type="Gene3D" id="3.40.640.10">
    <property type="entry name" value="Type I PLP-dependent aspartate aminotransferase-like (Major domain)"/>
    <property type="match status" value="1"/>
</dbReference>
<dbReference type="InterPro" id="IPR000192">
    <property type="entry name" value="Aminotrans_V_dom"/>
</dbReference>
<dbReference type="PANTHER" id="PTHR43586">
    <property type="entry name" value="CYSTEINE DESULFURASE"/>
    <property type="match status" value="1"/>
</dbReference>
<feature type="domain" description="Aminotransferase class V" evidence="5">
    <location>
        <begin position="20"/>
        <end position="346"/>
    </location>
</feature>
<dbReference type="InterPro" id="IPR015422">
    <property type="entry name" value="PyrdxlP-dep_Trfase_small"/>
</dbReference>
<organism evidence="6 7">
    <name type="scientific">Rhizobium esperanzae</name>
    <dbReference type="NCBI Taxonomy" id="1967781"/>
    <lineage>
        <taxon>Bacteria</taxon>
        <taxon>Pseudomonadati</taxon>
        <taxon>Pseudomonadota</taxon>
        <taxon>Alphaproteobacteria</taxon>
        <taxon>Hyphomicrobiales</taxon>
        <taxon>Rhizobiaceae</taxon>
        <taxon>Rhizobium/Agrobacterium group</taxon>
        <taxon>Rhizobium</taxon>
    </lineage>
</organism>